<evidence type="ECO:0000313" key="2">
    <source>
        <dbReference type="Proteomes" id="UP000241620"/>
    </source>
</evidence>
<dbReference type="RefSeq" id="YP_009797373.1">
    <property type="nucleotide sequence ID" value="NC_047914.1"/>
</dbReference>
<name>A0A2K9V425_9CAUD</name>
<accession>A0A2K9V425</accession>
<dbReference type="KEGG" id="vg:54987787"/>
<keyword evidence="2" id="KW-1185">Reference proteome</keyword>
<sequence>MSTCPIIAIDPGNAQSGYCVIDRNTLRPLEFGKVDNAELLRKLASATEQGWRWAVIEMVASYGMSVGREVFDTVLWIGRFYQALNACCPVRLLCRIEEKQHICHNSRANDAAIRRALIDRFADHDLKNGRGTKKNPDFFYGFKADVWAAYAVGLTAIENRENDYHFSAT</sequence>
<dbReference type="GeneID" id="54987787"/>
<organism evidence="1 2">
    <name type="scientific">Faecalibacterium phage FP_Taranis</name>
    <dbReference type="NCBI Taxonomy" id="2070186"/>
    <lineage>
        <taxon>Viruses</taxon>
        <taxon>Duplodnaviria</taxon>
        <taxon>Heunggongvirae</taxon>
        <taxon>Uroviricota</taxon>
        <taxon>Caudoviricetes</taxon>
        <taxon>Taranisvirus</taxon>
        <taxon>Taranisvirus taranis</taxon>
    </lineage>
</organism>
<evidence type="ECO:0000313" key="1">
    <source>
        <dbReference type="EMBL" id="AUV56823.1"/>
    </source>
</evidence>
<proteinExistence type="predicted"/>
<dbReference type="EMBL" id="MG711467">
    <property type="protein sequence ID" value="AUV56823.1"/>
    <property type="molecule type" value="Genomic_DNA"/>
</dbReference>
<protein>
    <submittedName>
        <fullName evidence="1">Resolvase</fullName>
    </submittedName>
</protein>
<reference evidence="1 2" key="1">
    <citation type="submission" date="2017-12" db="EMBL/GenBank/DDBJ databases">
        <title>Phages infecting Faecalibacterium prausnitzii belong to novel viral genera that help decipher intestinal viromes.</title>
        <authorList>
            <person name="Petit M.-A."/>
            <person name="De Paepe M."/>
            <person name="Benevides L."/>
            <person name="Langella P."/>
        </authorList>
    </citation>
    <scope>NUCLEOTIDE SEQUENCE [LARGE SCALE GENOMIC DNA]</scope>
</reference>
<dbReference type="Proteomes" id="UP000241620">
    <property type="component" value="Segment"/>
</dbReference>